<dbReference type="InterPro" id="IPR036250">
    <property type="entry name" value="AcylCo_DH-like_C"/>
</dbReference>
<dbReference type="SUPFAM" id="SSF47203">
    <property type="entry name" value="Acyl-CoA dehydrogenase C-terminal domain-like"/>
    <property type="match status" value="1"/>
</dbReference>
<evidence type="ECO:0000256" key="3">
    <source>
        <dbReference type="ARBA" id="ARBA00022630"/>
    </source>
</evidence>
<dbReference type="Gene3D" id="2.40.110.10">
    <property type="entry name" value="Butyryl-CoA Dehydrogenase, subunit A, domain 2"/>
    <property type="match status" value="1"/>
</dbReference>
<keyword evidence="10" id="KW-1185">Reference proteome</keyword>
<sequence length="411" mass="43567">MPISFDLTDQQEALKKGARQFADTYLHDLSAQVRSTPDPLERALLARPVFEKAVEAGFLKGLIPMPFGGLASSGVDAALFVEEFASASPDFTISLAGPLIALAPVYEAGTPEQIARFVAPFLVDSGSPVAAMAYSEPGGSANFDAPPPAEGTRTTAILDGDHWVLNGEKIWASHLGGWDGLGPDIMSVVCRTPGGVSIIVVEREQLSTGFSVEEVYDLPGLKGCLTSRVKFDNVRIPKSNLIGEEGQGVQLTRNAFLASGASIGTFSVAAMRQAFAAAFAFATSEKRGGAVPIIDHQAVADVLTDVKGKIEAVRLLSWRALDAVMSQHPSALEMALHAKIFGSETAVAVINDLVKIVGVEAYNPSFPILRYLADATAYPIIEGSNTGVRRRQMHDLMRTVGWDPLAASGMA</sequence>
<gene>
    <name evidence="9" type="ORF">R3P96_06620</name>
</gene>
<evidence type="ECO:0000313" key="9">
    <source>
        <dbReference type="EMBL" id="MDV6261010.1"/>
    </source>
</evidence>
<dbReference type="InterPro" id="IPR009075">
    <property type="entry name" value="AcylCo_DH/oxidase_C"/>
</dbReference>
<evidence type="ECO:0000256" key="5">
    <source>
        <dbReference type="RuleBase" id="RU362125"/>
    </source>
</evidence>
<comment type="similarity">
    <text evidence="2 5">Belongs to the acyl-CoA dehydrogenase family.</text>
</comment>
<evidence type="ECO:0000256" key="1">
    <source>
        <dbReference type="ARBA" id="ARBA00001974"/>
    </source>
</evidence>
<protein>
    <submittedName>
        <fullName evidence="9">Acyl-CoA dehydrogenase family protein</fullName>
        <ecNumber evidence="9">1.-.-.-</ecNumber>
    </submittedName>
</protein>
<evidence type="ECO:0000256" key="2">
    <source>
        <dbReference type="ARBA" id="ARBA00009347"/>
    </source>
</evidence>
<dbReference type="EMBL" id="JAWLJX010000001">
    <property type="protein sequence ID" value="MDV6261010.1"/>
    <property type="molecule type" value="Genomic_DNA"/>
</dbReference>
<dbReference type="Gene3D" id="1.10.540.10">
    <property type="entry name" value="Acyl-CoA dehydrogenase/oxidase, N-terminal domain"/>
    <property type="match status" value="1"/>
</dbReference>
<dbReference type="Proteomes" id="UP001185755">
    <property type="component" value="Unassembled WGS sequence"/>
</dbReference>
<dbReference type="PANTHER" id="PTHR43884:SF12">
    <property type="entry name" value="ISOVALERYL-COA DEHYDROGENASE, MITOCHONDRIAL-RELATED"/>
    <property type="match status" value="1"/>
</dbReference>
<comment type="caution">
    <text evidence="9">The sequence shown here is derived from an EMBL/GenBank/DDBJ whole genome shotgun (WGS) entry which is preliminary data.</text>
</comment>
<feature type="domain" description="Acyl-CoA oxidase/dehydrogenase middle" evidence="7">
    <location>
        <begin position="131"/>
        <end position="234"/>
    </location>
</feature>
<name>A0ABU4B9Y9_9NOCA</name>
<dbReference type="InterPro" id="IPR006091">
    <property type="entry name" value="Acyl-CoA_Oxase/DH_mid-dom"/>
</dbReference>
<evidence type="ECO:0000313" key="10">
    <source>
        <dbReference type="Proteomes" id="UP001185755"/>
    </source>
</evidence>
<dbReference type="InterPro" id="IPR046373">
    <property type="entry name" value="Acyl-CoA_Oxase/DH_mid-dom_sf"/>
</dbReference>
<evidence type="ECO:0000259" key="6">
    <source>
        <dbReference type="Pfam" id="PF00441"/>
    </source>
</evidence>
<dbReference type="Pfam" id="PF02771">
    <property type="entry name" value="Acyl-CoA_dh_N"/>
    <property type="match status" value="1"/>
</dbReference>
<keyword evidence="5 9" id="KW-0560">Oxidoreductase</keyword>
<dbReference type="EC" id="1.-.-.-" evidence="9"/>
<dbReference type="SUPFAM" id="SSF56645">
    <property type="entry name" value="Acyl-CoA dehydrogenase NM domain-like"/>
    <property type="match status" value="1"/>
</dbReference>
<dbReference type="InterPro" id="IPR013786">
    <property type="entry name" value="AcylCoA_DH/ox_N"/>
</dbReference>
<feature type="domain" description="Acyl-CoA dehydrogenase/oxidase C-terminal" evidence="6">
    <location>
        <begin position="246"/>
        <end position="385"/>
    </location>
</feature>
<dbReference type="RefSeq" id="WP_317563703.1">
    <property type="nucleotide sequence ID" value="NZ_JAWLJX010000001.1"/>
</dbReference>
<dbReference type="Pfam" id="PF00441">
    <property type="entry name" value="Acyl-CoA_dh_1"/>
    <property type="match status" value="1"/>
</dbReference>
<dbReference type="Gene3D" id="1.20.140.10">
    <property type="entry name" value="Butyryl-CoA Dehydrogenase, subunit A, domain 3"/>
    <property type="match status" value="1"/>
</dbReference>
<dbReference type="Pfam" id="PF02770">
    <property type="entry name" value="Acyl-CoA_dh_M"/>
    <property type="match status" value="1"/>
</dbReference>
<dbReference type="CDD" id="cd00567">
    <property type="entry name" value="ACAD"/>
    <property type="match status" value="1"/>
</dbReference>
<dbReference type="GO" id="GO:0016491">
    <property type="term" value="F:oxidoreductase activity"/>
    <property type="evidence" value="ECO:0007669"/>
    <property type="project" value="UniProtKB-KW"/>
</dbReference>
<dbReference type="InterPro" id="IPR009100">
    <property type="entry name" value="AcylCoA_DH/oxidase_NM_dom_sf"/>
</dbReference>
<keyword evidence="3 5" id="KW-0285">Flavoprotein</keyword>
<proteinExistence type="inferred from homology"/>
<organism evidence="9 10">
    <name type="scientific">Rhodococcoides yunnanense</name>
    <dbReference type="NCBI Taxonomy" id="278209"/>
    <lineage>
        <taxon>Bacteria</taxon>
        <taxon>Bacillati</taxon>
        <taxon>Actinomycetota</taxon>
        <taxon>Actinomycetes</taxon>
        <taxon>Mycobacteriales</taxon>
        <taxon>Nocardiaceae</taxon>
        <taxon>Rhodococcoides</taxon>
    </lineage>
</organism>
<evidence type="ECO:0000259" key="7">
    <source>
        <dbReference type="Pfam" id="PF02770"/>
    </source>
</evidence>
<reference evidence="9 10" key="1">
    <citation type="submission" date="2023-10" db="EMBL/GenBank/DDBJ databases">
        <title>Development of a sustainable strategy for remediation of hydrocarbon-contaminated territories based on the waste exchange concept.</title>
        <authorList>
            <person name="Krivoruchko A."/>
        </authorList>
    </citation>
    <scope>NUCLEOTIDE SEQUENCE [LARGE SCALE GENOMIC DNA]</scope>
    <source>
        <strain evidence="9 10">IEGM 1323</strain>
    </source>
</reference>
<feature type="domain" description="Acyl-CoA dehydrogenase/oxidase N-terminal" evidence="8">
    <location>
        <begin position="8"/>
        <end position="121"/>
    </location>
</feature>
<accession>A0ABU4B9Y9</accession>
<dbReference type="PANTHER" id="PTHR43884">
    <property type="entry name" value="ACYL-COA DEHYDROGENASE"/>
    <property type="match status" value="1"/>
</dbReference>
<evidence type="ECO:0000259" key="8">
    <source>
        <dbReference type="Pfam" id="PF02771"/>
    </source>
</evidence>
<dbReference type="InterPro" id="IPR037069">
    <property type="entry name" value="AcylCoA_DH/ox_N_sf"/>
</dbReference>
<keyword evidence="4 5" id="KW-0274">FAD</keyword>
<comment type="cofactor">
    <cofactor evidence="1 5">
        <name>FAD</name>
        <dbReference type="ChEBI" id="CHEBI:57692"/>
    </cofactor>
</comment>
<evidence type="ECO:0000256" key="4">
    <source>
        <dbReference type="ARBA" id="ARBA00022827"/>
    </source>
</evidence>